<keyword evidence="6" id="KW-0677">Repeat</keyword>
<accession>A0ABX2CK67</accession>
<name>A0ABX2CK67_9BRAD</name>
<keyword evidence="11" id="KW-1185">Reference proteome</keyword>
<dbReference type="SUPFAM" id="SSF48452">
    <property type="entry name" value="TPR-like"/>
    <property type="match status" value="2"/>
</dbReference>
<feature type="domain" description="O-GlcNAc transferase C-terminal" evidence="9">
    <location>
        <begin position="375"/>
        <end position="519"/>
    </location>
</feature>
<feature type="repeat" description="TPR" evidence="8">
    <location>
        <begin position="91"/>
        <end position="124"/>
    </location>
</feature>
<dbReference type="InterPro" id="IPR029489">
    <property type="entry name" value="OGT/SEC/SPY_C"/>
</dbReference>
<keyword evidence="5" id="KW-0808">Transferase</keyword>
<dbReference type="EMBL" id="JABFDN010000007">
    <property type="protein sequence ID" value="NPU67687.1"/>
    <property type="molecule type" value="Genomic_DNA"/>
</dbReference>
<evidence type="ECO:0000256" key="2">
    <source>
        <dbReference type="ARBA" id="ARBA00005386"/>
    </source>
</evidence>
<dbReference type="Pfam" id="PF13181">
    <property type="entry name" value="TPR_8"/>
    <property type="match status" value="1"/>
</dbReference>
<evidence type="ECO:0000256" key="4">
    <source>
        <dbReference type="ARBA" id="ARBA00022676"/>
    </source>
</evidence>
<dbReference type="InterPro" id="IPR011990">
    <property type="entry name" value="TPR-like_helical_dom_sf"/>
</dbReference>
<evidence type="ECO:0000256" key="8">
    <source>
        <dbReference type="PROSITE-ProRule" id="PRU00339"/>
    </source>
</evidence>
<organism evidence="10 11">
    <name type="scientific">Bradyrhizobium aeschynomenes</name>
    <dbReference type="NCBI Taxonomy" id="2734909"/>
    <lineage>
        <taxon>Bacteria</taxon>
        <taxon>Pseudomonadati</taxon>
        <taxon>Pseudomonadota</taxon>
        <taxon>Alphaproteobacteria</taxon>
        <taxon>Hyphomicrobiales</taxon>
        <taxon>Nitrobacteraceae</taxon>
        <taxon>Bradyrhizobium</taxon>
    </lineage>
</organism>
<dbReference type="InterPro" id="IPR051939">
    <property type="entry name" value="Glycosyltr_41/O-GlcNAc_trsf"/>
</dbReference>
<comment type="pathway">
    <text evidence="1">Protein modification; protein glycosylation.</text>
</comment>
<dbReference type="SUPFAM" id="SSF53756">
    <property type="entry name" value="UDP-Glycosyltransferase/glycogen phosphorylase"/>
    <property type="match status" value="1"/>
</dbReference>
<feature type="repeat" description="TPR" evidence="8">
    <location>
        <begin position="57"/>
        <end position="90"/>
    </location>
</feature>
<feature type="repeat" description="TPR" evidence="8">
    <location>
        <begin position="159"/>
        <end position="192"/>
    </location>
</feature>
<evidence type="ECO:0000256" key="7">
    <source>
        <dbReference type="ARBA" id="ARBA00022803"/>
    </source>
</evidence>
<dbReference type="PROSITE" id="PS50005">
    <property type="entry name" value="TPR"/>
    <property type="match status" value="6"/>
</dbReference>
<feature type="repeat" description="TPR" evidence="8">
    <location>
        <begin position="193"/>
        <end position="226"/>
    </location>
</feature>
<dbReference type="EC" id="2.4.1.255" evidence="3"/>
<comment type="similarity">
    <text evidence="2">Belongs to the glycosyltransferase 41 family. O-GlcNAc transferase subfamily.</text>
</comment>
<evidence type="ECO:0000256" key="3">
    <source>
        <dbReference type="ARBA" id="ARBA00011970"/>
    </source>
</evidence>
<dbReference type="PROSITE" id="PS50293">
    <property type="entry name" value="TPR_REGION"/>
    <property type="match status" value="2"/>
</dbReference>
<dbReference type="Pfam" id="PF13844">
    <property type="entry name" value="Glyco_transf_41"/>
    <property type="match status" value="2"/>
</dbReference>
<dbReference type="Pfam" id="PF13432">
    <property type="entry name" value="TPR_16"/>
    <property type="match status" value="3"/>
</dbReference>
<dbReference type="Gene3D" id="1.25.40.10">
    <property type="entry name" value="Tetratricopeptide repeat domain"/>
    <property type="match status" value="4"/>
</dbReference>
<dbReference type="PANTHER" id="PTHR44835:SF1">
    <property type="entry name" value="PROTEIN O-GLCNAC TRANSFERASE"/>
    <property type="match status" value="1"/>
</dbReference>
<dbReference type="RefSeq" id="WP_172112753.1">
    <property type="nucleotide sequence ID" value="NZ_JABFDN010000007.1"/>
</dbReference>
<dbReference type="InterPro" id="IPR019734">
    <property type="entry name" value="TPR_rpt"/>
</dbReference>
<protein>
    <recommendedName>
        <fullName evidence="3">protein O-GlcNAc transferase</fullName>
        <ecNumber evidence="3">2.4.1.255</ecNumber>
    </recommendedName>
</protein>
<evidence type="ECO:0000256" key="6">
    <source>
        <dbReference type="ARBA" id="ARBA00022737"/>
    </source>
</evidence>
<dbReference type="Gene3D" id="3.40.50.11380">
    <property type="match status" value="1"/>
</dbReference>
<reference evidence="10" key="1">
    <citation type="submission" date="2020-05" db="EMBL/GenBank/DDBJ databases">
        <title>Nod-independent and nitrogen-fixing Bradyrhizobium aeschynomene sp. nov. isolated from nodules of Aeschynomene indica.</title>
        <authorList>
            <person name="Zhang Z."/>
        </authorList>
    </citation>
    <scope>NUCLEOTIDE SEQUENCE</scope>
    <source>
        <strain evidence="10">83012</strain>
    </source>
</reference>
<feature type="domain" description="O-GlcNAc transferase C-terminal" evidence="9">
    <location>
        <begin position="543"/>
        <end position="722"/>
    </location>
</feature>
<dbReference type="Proteomes" id="UP000886476">
    <property type="component" value="Unassembled WGS sequence"/>
</dbReference>
<feature type="repeat" description="TPR" evidence="8">
    <location>
        <begin position="294"/>
        <end position="327"/>
    </location>
</feature>
<evidence type="ECO:0000313" key="11">
    <source>
        <dbReference type="Proteomes" id="UP000886476"/>
    </source>
</evidence>
<sequence>MASDVGSRAFQNARLNKKLRKQADALMPTAVAAYRGGRRAEAQAVCGQILALLPEHFDALHLLGVTALDGGQIDLAEQALTKAVEIEPRNAEALSNLGLALFNRKRFEEARKCQERAIALKPNLVVAQTGLGNSLMRLGLPSEAIAAHDRAIALKADYADAHCNRGMALLPLGRNAEANASFDRALSLNPRHMEAMFGKGLASINLNHVDDAVAAFDAALAVKPGAAQVLAQRGRLHQMAGRFDQAKADYEAALARDPMLEMALLGKAQLGHFKDVAQSVDACRKVLEQNPRSEDAWLWLGVCYAKQSEVAAAIAHFDRALEIRPDFAEAMTAKIFTLEFMPDADFALHQAARREWWERIGRHIPQRSLPPRDLDPERRLTLGYVSSDFRNHSAALTYLPVLKHADREAFRICCYACSPVQDAVTAQFRACAEVWVDASQMSDDELADRIEADGVDILVDLSGHSAGNRLPLFARKPAPVQVTAWGSGTGTGLPTIDYFFADPVTVPQAARHLFAEQVYDLPAVITTEALPDVEPTPLPMLLNGHVTFGVFNRLDKISDPALALWSRLMAALPDSRIVIKSGSLDDPLLRDRLLARFAAHGLSHERVICLGWSTREQQIAQFAQVDISLDPFPQNGGVSTWESLQAGVPVIAKLGLSAASRAAGAIVTAVGLGGWVAEDDDGYIAIAIKHARQPAELAKLRAALPARVAASAAGNVETYARKVEEGYRQFWRRHCASPG</sequence>
<dbReference type="SMART" id="SM00028">
    <property type="entry name" value="TPR"/>
    <property type="match status" value="8"/>
</dbReference>
<evidence type="ECO:0000259" key="9">
    <source>
        <dbReference type="Pfam" id="PF13844"/>
    </source>
</evidence>
<evidence type="ECO:0000256" key="5">
    <source>
        <dbReference type="ARBA" id="ARBA00022679"/>
    </source>
</evidence>
<comment type="caution">
    <text evidence="10">The sequence shown here is derived from an EMBL/GenBank/DDBJ whole genome shotgun (WGS) entry which is preliminary data.</text>
</comment>
<keyword evidence="4" id="KW-0328">Glycosyltransferase</keyword>
<keyword evidence="7 8" id="KW-0802">TPR repeat</keyword>
<proteinExistence type="inferred from homology"/>
<evidence type="ECO:0000256" key="1">
    <source>
        <dbReference type="ARBA" id="ARBA00004922"/>
    </source>
</evidence>
<dbReference type="Gene3D" id="3.40.50.2000">
    <property type="entry name" value="Glycogen Phosphorylase B"/>
    <property type="match status" value="1"/>
</dbReference>
<gene>
    <name evidence="10" type="ORF">HL667_21975</name>
</gene>
<dbReference type="PANTHER" id="PTHR44835">
    <property type="entry name" value="UDP-N-ACETYLGLUCOSAMINE--PEPTIDE N-ACETYLGLUCOSAMINYLTRANSFERASE SPINDLY-RELATED"/>
    <property type="match status" value="1"/>
</dbReference>
<feature type="repeat" description="TPR" evidence="8">
    <location>
        <begin position="227"/>
        <end position="260"/>
    </location>
</feature>
<evidence type="ECO:0000313" key="10">
    <source>
        <dbReference type="EMBL" id="NPU67687.1"/>
    </source>
</evidence>